<keyword evidence="1" id="KW-0732">Signal</keyword>
<accession>A0ABQ5VG37</accession>
<sequence length="130" mass="14684">MNFRRLLFSMTFLTALPMPVLADVPVGLWQAKPDRRGVVMHVRTKPCGSAICGQIERAKDRRGYDTPSRDLGRRMLLNMQAQSDGSYTGEIWEPVENRILSAKMRVEGNKMRLSTCDGAGCANVVWTRLR</sequence>
<evidence type="ECO:0000313" key="3">
    <source>
        <dbReference type="EMBL" id="GLQ26047.1"/>
    </source>
</evidence>
<proteinExistence type="predicted"/>
<dbReference type="PANTHER" id="PTHR36919:SF2">
    <property type="entry name" value="BLL6627 PROTEIN"/>
    <property type="match status" value="1"/>
</dbReference>
<dbReference type="EMBL" id="BSNL01000001">
    <property type="protein sequence ID" value="GLQ26047.1"/>
    <property type="molecule type" value="Genomic_DNA"/>
</dbReference>
<dbReference type="Proteomes" id="UP001161388">
    <property type="component" value="Unassembled WGS sequence"/>
</dbReference>
<dbReference type="InterPro" id="IPR019223">
    <property type="entry name" value="DUF2147"/>
</dbReference>
<dbReference type="PANTHER" id="PTHR36919">
    <property type="entry name" value="BLR1215 PROTEIN"/>
    <property type="match status" value="1"/>
</dbReference>
<reference evidence="3" key="2">
    <citation type="submission" date="2023-01" db="EMBL/GenBank/DDBJ databases">
        <title>Draft genome sequence of Sulfitobacter pacificus strain NBRC 109915.</title>
        <authorList>
            <person name="Sun Q."/>
            <person name="Mori K."/>
        </authorList>
    </citation>
    <scope>NUCLEOTIDE SEQUENCE</scope>
    <source>
        <strain evidence="3">NBRC 109915</strain>
    </source>
</reference>
<dbReference type="Gene3D" id="2.40.128.520">
    <property type="match status" value="1"/>
</dbReference>
<feature type="chain" id="PRO_5045669694" description="DUF2147 domain-containing protein" evidence="1">
    <location>
        <begin position="23"/>
        <end position="130"/>
    </location>
</feature>
<feature type="domain" description="DUF2147" evidence="2">
    <location>
        <begin position="27"/>
        <end position="128"/>
    </location>
</feature>
<organism evidence="3 4">
    <name type="scientific">Sulfitobacter pacificus</name>
    <dbReference type="NCBI Taxonomy" id="1499314"/>
    <lineage>
        <taxon>Bacteria</taxon>
        <taxon>Pseudomonadati</taxon>
        <taxon>Pseudomonadota</taxon>
        <taxon>Alphaproteobacteria</taxon>
        <taxon>Rhodobacterales</taxon>
        <taxon>Roseobacteraceae</taxon>
        <taxon>Sulfitobacter</taxon>
    </lineage>
</organism>
<evidence type="ECO:0000313" key="4">
    <source>
        <dbReference type="Proteomes" id="UP001161388"/>
    </source>
</evidence>
<dbReference type="Pfam" id="PF09917">
    <property type="entry name" value="DUF2147"/>
    <property type="match status" value="1"/>
</dbReference>
<gene>
    <name evidence="3" type="ORF">GCM10007927_08500</name>
</gene>
<evidence type="ECO:0000259" key="2">
    <source>
        <dbReference type="Pfam" id="PF09917"/>
    </source>
</evidence>
<evidence type="ECO:0000256" key="1">
    <source>
        <dbReference type="SAM" id="SignalP"/>
    </source>
</evidence>
<dbReference type="RefSeq" id="WP_284370891.1">
    <property type="nucleotide sequence ID" value="NZ_BSNL01000001.1"/>
</dbReference>
<protein>
    <recommendedName>
        <fullName evidence="2">DUF2147 domain-containing protein</fullName>
    </recommendedName>
</protein>
<reference evidence="3" key="1">
    <citation type="journal article" date="2014" name="Int. J. Syst. Evol. Microbiol.">
        <title>Complete genome of a new Firmicutes species belonging to the dominant human colonic microbiota ('Ruminococcus bicirculans') reveals two chromosomes and a selective capacity to utilize plant glucans.</title>
        <authorList>
            <consortium name="NISC Comparative Sequencing Program"/>
            <person name="Wegmann U."/>
            <person name="Louis P."/>
            <person name="Goesmann A."/>
            <person name="Henrissat B."/>
            <person name="Duncan S.H."/>
            <person name="Flint H.J."/>
        </authorList>
    </citation>
    <scope>NUCLEOTIDE SEQUENCE</scope>
    <source>
        <strain evidence="3">NBRC 109915</strain>
    </source>
</reference>
<comment type="caution">
    <text evidence="3">The sequence shown here is derived from an EMBL/GenBank/DDBJ whole genome shotgun (WGS) entry which is preliminary data.</text>
</comment>
<keyword evidence="4" id="KW-1185">Reference proteome</keyword>
<feature type="signal peptide" evidence="1">
    <location>
        <begin position="1"/>
        <end position="22"/>
    </location>
</feature>
<name>A0ABQ5VG37_9RHOB</name>